<evidence type="ECO:0000313" key="2">
    <source>
        <dbReference type="Proteomes" id="UP000247523"/>
    </source>
</evidence>
<evidence type="ECO:0000313" key="1">
    <source>
        <dbReference type="EMBL" id="PXV85078.1"/>
    </source>
</evidence>
<dbReference type="NCBIfam" id="NF040910">
    <property type="entry name" value="CD1375_fam"/>
    <property type="match status" value="1"/>
</dbReference>
<dbReference type="EMBL" id="QICS01000019">
    <property type="protein sequence ID" value="PXV85078.1"/>
    <property type="molecule type" value="Genomic_DNA"/>
</dbReference>
<sequence length="41" mass="4860">MVALYVYMINNGKYTLKQVPVRWYKEVKAIIEPESAIEENK</sequence>
<protein>
    <submittedName>
        <fullName evidence="1">Uncharacterized protein</fullName>
    </submittedName>
</protein>
<comment type="caution">
    <text evidence="1">The sequence shown here is derived from an EMBL/GenBank/DDBJ whole genome shotgun (WGS) entry which is preliminary data.</text>
</comment>
<name>A0A318EJ36_9FIRM</name>
<dbReference type="Proteomes" id="UP000247523">
    <property type="component" value="Unassembled WGS sequence"/>
</dbReference>
<accession>A0A318EJ36</accession>
<dbReference type="RefSeq" id="WP_278321205.1">
    <property type="nucleotide sequence ID" value="NZ_QICS01000019.1"/>
</dbReference>
<dbReference type="AlphaFoldDB" id="A0A318EJ36"/>
<proteinExistence type="predicted"/>
<gene>
    <name evidence="1" type="ORF">C8E03_1192</name>
</gene>
<dbReference type="InterPro" id="IPR047907">
    <property type="entry name" value="CD1375-like"/>
</dbReference>
<organism evidence="1 2">
    <name type="scientific">Lachnotalea glycerini</name>
    <dbReference type="NCBI Taxonomy" id="1763509"/>
    <lineage>
        <taxon>Bacteria</taxon>
        <taxon>Bacillati</taxon>
        <taxon>Bacillota</taxon>
        <taxon>Clostridia</taxon>
        <taxon>Lachnospirales</taxon>
        <taxon>Lachnospiraceae</taxon>
        <taxon>Lachnotalea</taxon>
    </lineage>
</organism>
<reference evidence="1 2" key="1">
    <citation type="submission" date="2018-05" db="EMBL/GenBank/DDBJ databases">
        <title>Genomic Encyclopedia of Type Strains, Phase IV (KMG-IV): sequencing the most valuable type-strain genomes for metagenomic binning, comparative biology and taxonomic classification.</title>
        <authorList>
            <person name="Goeker M."/>
        </authorList>
    </citation>
    <scope>NUCLEOTIDE SEQUENCE [LARGE SCALE GENOMIC DNA]</scope>
    <source>
        <strain evidence="1 2">DSM 28816</strain>
    </source>
</reference>